<dbReference type="InterPro" id="IPR039422">
    <property type="entry name" value="MarR/SlyA-like"/>
</dbReference>
<dbReference type="GeneID" id="91402897"/>
<dbReference type="SMART" id="SM00347">
    <property type="entry name" value="HTH_MARR"/>
    <property type="match status" value="1"/>
</dbReference>
<dbReference type="GO" id="GO:0006950">
    <property type="term" value="P:response to stress"/>
    <property type="evidence" value="ECO:0007669"/>
    <property type="project" value="TreeGrafter"/>
</dbReference>
<protein>
    <submittedName>
        <fullName evidence="2">MarR family protein</fullName>
    </submittedName>
</protein>
<dbReference type="AlphaFoldDB" id="A0A1D8FZF5"/>
<evidence type="ECO:0000313" key="3">
    <source>
        <dbReference type="Proteomes" id="UP000095349"/>
    </source>
</evidence>
<name>A0A1D8FZF5_9ACTN</name>
<dbReference type="STRING" id="285473.A4G23_01383"/>
<dbReference type="EMBL" id="CP017316">
    <property type="protein sequence ID" value="AOT58570.1"/>
    <property type="molecule type" value="Genomic_DNA"/>
</dbReference>
<accession>A0A1D8FZF5</accession>
<dbReference type="Proteomes" id="UP000095349">
    <property type="component" value="Chromosome"/>
</dbReference>
<dbReference type="Gene3D" id="1.10.10.10">
    <property type="entry name" value="Winged helix-like DNA-binding domain superfamily/Winged helix DNA-binding domain"/>
    <property type="match status" value="1"/>
</dbReference>
<dbReference type="PANTHER" id="PTHR33164:SF106">
    <property type="entry name" value="TRANSCRIPTIONAL REGULATORY PROTEIN"/>
    <property type="match status" value="1"/>
</dbReference>
<dbReference type="RefSeq" id="WP_031135293.1">
    <property type="nucleotide sequence ID" value="NZ_CP017316.1"/>
</dbReference>
<reference evidence="2 3" key="1">
    <citation type="submission" date="2016-09" db="EMBL/GenBank/DDBJ databases">
        <title>Streptomyces rubrolavendulae MJM4426 Genome sequencing and assembly.</title>
        <authorList>
            <person name="Kim J.-G."/>
        </authorList>
    </citation>
    <scope>NUCLEOTIDE SEQUENCE [LARGE SCALE GENOMIC DNA]</scope>
    <source>
        <strain evidence="2 3">MJM4426</strain>
    </source>
</reference>
<evidence type="ECO:0000259" key="1">
    <source>
        <dbReference type="PROSITE" id="PS50995"/>
    </source>
</evidence>
<dbReference type="InterPro" id="IPR036388">
    <property type="entry name" value="WH-like_DNA-bd_sf"/>
</dbReference>
<dbReference type="SUPFAM" id="SSF46785">
    <property type="entry name" value="Winged helix' DNA-binding domain"/>
    <property type="match status" value="1"/>
</dbReference>
<dbReference type="PANTHER" id="PTHR33164">
    <property type="entry name" value="TRANSCRIPTIONAL REGULATOR, MARR FAMILY"/>
    <property type="match status" value="1"/>
</dbReference>
<evidence type="ECO:0000313" key="2">
    <source>
        <dbReference type="EMBL" id="AOT58570.1"/>
    </source>
</evidence>
<dbReference type="PATRIC" id="fig|285473.5.peg.1438"/>
<dbReference type="OrthoDB" id="3694026at2"/>
<dbReference type="KEGG" id="srn:A4G23_01383"/>
<gene>
    <name evidence="2" type="ORF">A4G23_01383</name>
</gene>
<dbReference type="PROSITE" id="PS50995">
    <property type="entry name" value="HTH_MARR_2"/>
    <property type="match status" value="1"/>
</dbReference>
<dbReference type="InterPro" id="IPR000835">
    <property type="entry name" value="HTH_MarR-typ"/>
</dbReference>
<sequence length="167" mass="18061">MEPEGEELRIFHLLRAVTVEYGLRQAEFAARNGMHTTDVRALICLLDAERNGEDATPGLLGARLGINSAGTTAVIDRLERLGHLARVRDAGDRRRVLLRVREGAKVLGREHFGPLVDGTVELLRGFDERDRDAVRRFLLGVGGLLAETGEDGARGRARPDGGGSTGG</sequence>
<proteinExistence type="predicted"/>
<dbReference type="GO" id="GO:0003700">
    <property type="term" value="F:DNA-binding transcription factor activity"/>
    <property type="evidence" value="ECO:0007669"/>
    <property type="project" value="InterPro"/>
</dbReference>
<feature type="domain" description="HTH marR-type" evidence="1">
    <location>
        <begin position="7"/>
        <end position="143"/>
    </location>
</feature>
<keyword evidence="3" id="KW-1185">Reference proteome</keyword>
<dbReference type="InterPro" id="IPR036390">
    <property type="entry name" value="WH_DNA-bd_sf"/>
</dbReference>
<dbReference type="Pfam" id="PF12802">
    <property type="entry name" value="MarR_2"/>
    <property type="match status" value="1"/>
</dbReference>
<organism evidence="2 3">
    <name type="scientific">Streptomyces rubrolavendulae</name>
    <dbReference type="NCBI Taxonomy" id="285473"/>
    <lineage>
        <taxon>Bacteria</taxon>
        <taxon>Bacillati</taxon>
        <taxon>Actinomycetota</taxon>
        <taxon>Actinomycetes</taxon>
        <taxon>Kitasatosporales</taxon>
        <taxon>Streptomycetaceae</taxon>
        <taxon>Streptomyces</taxon>
    </lineage>
</organism>